<evidence type="ECO:0000256" key="2">
    <source>
        <dbReference type="ARBA" id="ARBA00023002"/>
    </source>
</evidence>
<proteinExistence type="inferred from homology"/>
<accession>A0A7Y0Q5B8</accession>
<feature type="active site" evidence="3">
    <location>
        <position position="252"/>
    </location>
</feature>
<dbReference type="PANTHER" id="PTHR43353">
    <property type="entry name" value="SUCCINATE-SEMIALDEHYDE DEHYDROGENASE, MITOCHONDRIAL"/>
    <property type="match status" value="1"/>
</dbReference>
<dbReference type="CDD" id="cd07103">
    <property type="entry name" value="ALDH_F5_SSADH_GabD"/>
    <property type="match status" value="1"/>
</dbReference>
<dbReference type="NCBIfam" id="TIGR01780">
    <property type="entry name" value="SSADH"/>
    <property type="match status" value="1"/>
</dbReference>
<keyword evidence="2 4" id="KW-0560">Oxidoreductase</keyword>
<dbReference type="InterPro" id="IPR016163">
    <property type="entry name" value="Ald_DH_C"/>
</dbReference>
<dbReference type="InterPro" id="IPR015590">
    <property type="entry name" value="Aldehyde_DH_dom"/>
</dbReference>
<dbReference type="FunFam" id="3.40.605.10:FF:000026">
    <property type="entry name" value="Aldehyde dehydrogenase, putative"/>
    <property type="match status" value="1"/>
</dbReference>
<dbReference type="InterPro" id="IPR050740">
    <property type="entry name" value="Aldehyde_DH_Superfamily"/>
</dbReference>
<dbReference type="InterPro" id="IPR016160">
    <property type="entry name" value="Ald_DH_CS_CYS"/>
</dbReference>
<name>A0A7Y0Q5B8_9GAMM</name>
<dbReference type="GO" id="GO:0009450">
    <property type="term" value="P:gamma-aminobutyric acid catabolic process"/>
    <property type="evidence" value="ECO:0007669"/>
    <property type="project" value="InterPro"/>
</dbReference>
<dbReference type="AlphaFoldDB" id="A0A7Y0Q5B8"/>
<evidence type="ECO:0000313" key="6">
    <source>
        <dbReference type="EMBL" id="NMP30874.1"/>
    </source>
</evidence>
<protein>
    <submittedName>
        <fullName evidence="6">NAD-dependent succinate-semialdehyde dehydrogenase</fullName>
    </submittedName>
</protein>
<sequence length="480" mass="51845">MLANSLIKQCSYINGQWVESEVVFPVVNPANGAKLVDVYDSGLEGAEQAIEAAAEAFPYWSEKTAQQRADILLKWHQAILENQTELARILTLEQGKPLAEAQGEIGYSASFLQWFAEEGKRIYGDIIPQTNSSQRMLVIKQPVGVVAAITPWNFPSAMIVRKAAAALAAGCTFVVRPDPQTPLSALALAELAEQAGVPQGVFNVVIAHDAQKVGEVLTKHPKVAKFTFTGSTRVGKILMSQCSEGVKKMSMELGGNAPFIVFDDADIELAINGAITSKYRNAGQTCICTNRIFVHQDIASIFIPKYVDAIKTLIVGDGLQPNVNIGPLISKQAVNQISAKVNKSLEMGATLALGSDELSLGENYYQPTVLTNVTQDMPIASDEIFGPVSAILTFENEQDVIKNANNTEAGLAAYIYSENISRVMRTAEQLEYGMIGINDIQISNAVAPFGGVKQSGFGREGSKYGLDDYLNIKYICLGNI</sequence>
<dbReference type="Gene3D" id="3.40.605.10">
    <property type="entry name" value="Aldehyde Dehydrogenase, Chain A, domain 1"/>
    <property type="match status" value="1"/>
</dbReference>
<reference evidence="6 7" key="1">
    <citation type="submission" date="2020-04" db="EMBL/GenBank/DDBJ databases">
        <title>Thalassotalea sp. M1531, isolated from the surface of marine red alga.</title>
        <authorList>
            <person name="Pang L."/>
            <person name="Lu D.-C."/>
        </authorList>
    </citation>
    <scope>NUCLEOTIDE SEQUENCE [LARGE SCALE GENOMIC DNA]</scope>
    <source>
        <strain evidence="6 7">M1531</strain>
    </source>
</reference>
<dbReference type="Pfam" id="PF00171">
    <property type="entry name" value="Aldedh"/>
    <property type="match status" value="1"/>
</dbReference>
<comment type="caution">
    <text evidence="6">The sequence shown here is derived from an EMBL/GenBank/DDBJ whole genome shotgun (WGS) entry which is preliminary data.</text>
</comment>
<dbReference type="InterPro" id="IPR029510">
    <property type="entry name" value="Ald_DH_CS_GLU"/>
</dbReference>
<evidence type="ECO:0000256" key="4">
    <source>
        <dbReference type="RuleBase" id="RU003345"/>
    </source>
</evidence>
<dbReference type="PROSITE" id="PS00070">
    <property type="entry name" value="ALDEHYDE_DEHYDR_CYS"/>
    <property type="match status" value="1"/>
</dbReference>
<organism evidence="6 7">
    <name type="scientific">Thalassotalea algicola</name>
    <dbReference type="NCBI Taxonomy" id="2716224"/>
    <lineage>
        <taxon>Bacteria</taxon>
        <taxon>Pseudomonadati</taxon>
        <taxon>Pseudomonadota</taxon>
        <taxon>Gammaproteobacteria</taxon>
        <taxon>Alteromonadales</taxon>
        <taxon>Colwelliaceae</taxon>
        <taxon>Thalassotalea</taxon>
    </lineage>
</organism>
<dbReference type="Gene3D" id="3.40.309.10">
    <property type="entry name" value="Aldehyde Dehydrogenase, Chain A, domain 2"/>
    <property type="match status" value="1"/>
</dbReference>
<keyword evidence="7" id="KW-1185">Reference proteome</keyword>
<dbReference type="GO" id="GO:0004777">
    <property type="term" value="F:succinate-semialdehyde dehydrogenase (NAD+) activity"/>
    <property type="evidence" value="ECO:0007669"/>
    <property type="project" value="TreeGrafter"/>
</dbReference>
<comment type="similarity">
    <text evidence="1 4">Belongs to the aldehyde dehydrogenase family.</text>
</comment>
<evidence type="ECO:0000313" key="7">
    <source>
        <dbReference type="Proteomes" id="UP000568664"/>
    </source>
</evidence>
<dbReference type="FunFam" id="3.40.605.10:FF:000005">
    <property type="entry name" value="Succinate-semialdehyde dehydrogenase I"/>
    <property type="match status" value="1"/>
</dbReference>
<dbReference type="PANTHER" id="PTHR43353:SF5">
    <property type="entry name" value="SUCCINATE-SEMIALDEHYDE DEHYDROGENASE, MITOCHONDRIAL"/>
    <property type="match status" value="1"/>
</dbReference>
<dbReference type="EMBL" id="JABBXH010000002">
    <property type="protein sequence ID" value="NMP30874.1"/>
    <property type="molecule type" value="Genomic_DNA"/>
</dbReference>
<dbReference type="Proteomes" id="UP000568664">
    <property type="component" value="Unassembled WGS sequence"/>
</dbReference>
<dbReference type="SUPFAM" id="SSF53720">
    <property type="entry name" value="ALDH-like"/>
    <property type="match status" value="1"/>
</dbReference>
<dbReference type="InterPro" id="IPR016162">
    <property type="entry name" value="Ald_DH_N"/>
</dbReference>
<evidence type="ECO:0000259" key="5">
    <source>
        <dbReference type="Pfam" id="PF00171"/>
    </source>
</evidence>
<gene>
    <name evidence="6" type="ORF">HII17_04795</name>
</gene>
<evidence type="ECO:0000256" key="3">
    <source>
        <dbReference type="PROSITE-ProRule" id="PRU10007"/>
    </source>
</evidence>
<dbReference type="InterPro" id="IPR016161">
    <property type="entry name" value="Ald_DH/histidinol_DH"/>
</dbReference>
<dbReference type="PROSITE" id="PS00687">
    <property type="entry name" value="ALDEHYDE_DEHYDR_GLU"/>
    <property type="match status" value="1"/>
</dbReference>
<dbReference type="InterPro" id="IPR010102">
    <property type="entry name" value="Succ_semiAld_DH"/>
</dbReference>
<evidence type="ECO:0000256" key="1">
    <source>
        <dbReference type="ARBA" id="ARBA00009986"/>
    </source>
</evidence>
<dbReference type="FunFam" id="3.40.309.10:FF:000004">
    <property type="entry name" value="Succinate-semialdehyde dehydrogenase I"/>
    <property type="match status" value="1"/>
</dbReference>
<feature type="domain" description="Aldehyde dehydrogenase" evidence="5">
    <location>
        <begin position="17"/>
        <end position="475"/>
    </location>
</feature>